<dbReference type="AlphaFoldDB" id="Q0W2W1"/>
<dbReference type="PATRIC" id="fig|351160.9.peg.1000"/>
<evidence type="ECO:0008006" key="4">
    <source>
        <dbReference type="Google" id="ProtNLM"/>
    </source>
</evidence>
<dbReference type="EMBL" id="AM114193">
    <property type="protein sequence ID" value="CAJ37282.1"/>
    <property type="molecule type" value="Genomic_DNA"/>
</dbReference>
<dbReference type="eggNOG" id="arCOG02680">
    <property type="taxonomic scope" value="Archaea"/>
</dbReference>
<dbReference type="KEGG" id="rci:RCIX2157"/>
<name>Q0W2W1_METAR</name>
<dbReference type="Proteomes" id="UP000000663">
    <property type="component" value="Chromosome"/>
</dbReference>
<evidence type="ECO:0000256" key="1">
    <source>
        <dbReference type="SAM" id="MobiDB-lite"/>
    </source>
</evidence>
<evidence type="ECO:0000313" key="2">
    <source>
        <dbReference type="EMBL" id="CAJ37282.1"/>
    </source>
</evidence>
<evidence type="ECO:0000313" key="3">
    <source>
        <dbReference type="Proteomes" id="UP000000663"/>
    </source>
</evidence>
<dbReference type="InterPro" id="IPR012041">
    <property type="entry name" value="Znf_CPxCG-like"/>
</dbReference>
<keyword evidence="3" id="KW-1185">Reference proteome</keyword>
<organism evidence="2 3">
    <name type="scientific">Methanocella arvoryzae (strain DSM 22066 / NBRC 105507 / MRE50)</name>
    <dbReference type="NCBI Taxonomy" id="351160"/>
    <lineage>
        <taxon>Archaea</taxon>
        <taxon>Methanobacteriati</taxon>
        <taxon>Methanobacteriota</taxon>
        <taxon>Stenosarchaea group</taxon>
        <taxon>Methanomicrobia</taxon>
        <taxon>Methanocellales</taxon>
        <taxon>Methanocellaceae</taxon>
        <taxon>Methanocella</taxon>
    </lineage>
</organism>
<gene>
    <name evidence="2" type="ORF">RCIX2157</name>
</gene>
<dbReference type="PANTHER" id="PTHR42195">
    <property type="entry name" value="UCP015877 FAMILY PROTEIN"/>
    <property type="match status" value="1"/>
</dbReference>
<dbReference type="PIRSF" id="PIRSF015877">
    <property type="entry name" value="UCP015877"/>
    <property type="match status" value="1"/>
</dbReference>
<proteinExistence type="predicted"/>
<dbReference type="GeneID" id="5143826"/>
<dbReference type="RefSeq" id="WP_012035295.1">
    <property type="nucleotide sequence ID" value="NC_009464.1"/>
</dbReference>
<dbReference type="Pfam" id="PF19769">
    <property type="entry name" value="CPxCG_zf"/>
    <property type="match status" value="1"/>
</dbReference>
<dbReference type="OrthoDB" id="23364at2157"/>
<reference evidence="2 3" key="1">
    <citation type="journal article" date="2006" name="Science">
        <title>Genome of rice cluster I archaea -- the key methane producers in the rice rhizosphere.</title>
        <authorList>
            <person name="Erkel C."/>
            <person name="Kube M."/>
            <person name="Reinhardt R."/>
            <person name="Liesack W."/>
        </authorList>
    </citation>
    <scope>NUCLEOTIDE SEQUENCE [LARGE SCALE GENOMIC DNA]</scope>
    <source>
        <strain evidence="3">DSM 22066 / NBRC 105507 / MRE50</strain>
    </source>
</reference>
<dbReference type="STRING" id="351160.RCIX2157"/>
<protein>
    <recommendedName>
        <fullName evidence="4">Archaeal Zn-finger protein</fullName>
    </recommendedName>
</protein>
<sequence>MDKIEIAEAVCPSCSPDEPTVHVILKKGGLVKCEECGYVHAIPVKKKKLIKLRVIVSRQDKSSVQSYEVDEDDIIHVGDEFVVESEDEVSGVRVQSIETKTKARPESAPAGEIETLWARTIDDVIVKIAVQEGPVTESVHYKVAGDHEFDIGSTIKLKGYEVAIVSIKTRDGGHAKRQGQFVKAKDVTRIYSKIVSRERQAGRGGGFKLRSRKAYRGTGDEKV</sequence>
<feature type="region of interest" description="Disordered" evidence="1">
    <location>
        <begin position="200"/>
        <end position="223"/>
    </location>
</feature>
<accession>Q0W2W1</accession>
<dbReference type="PANTHER" id="PTHR42195:SF1">
    <property type="entry name" value="ZINC FINGER PROTEIN"/>
    <property type="match status" value="1"/>
</dbReference>